<evidence type="ECO:0000313" key="2">
    <source>
        <dbReference type="RefSeq" id="XP_027102904.1"/>
    </source>
</evidence>
<dbReference type="PANTHER" id="PTHR33144">
    <property type="entry name" value="OS10G0409366 PROTEIN-RELATED"/>
    <property type="match status" value="1"/>
</dbReference>
<gene>
    <name evidence="2" type="primary">LOC113724177</name>
</gene>
<reference evidence="1" key="1">
    <citation type="journal article" date="2025" name="Foods">
        <title>Unveiling the Microbial Signatures of Arabica Coffee Cherries: Insights into Ripeness Specific Diversity, Functional Traits, and Implications for Quality and Safety.</title>
        <authorList>
            <consortium name="RefSeq"/>
            <person name="Tenea G.N."/>
            <person name="Cifuentes V."/>
            <person name="Reyes P."/>
            <person name="Cevallos-Vallejos M."/>
        </authorList>
    </citation>
    <scope>NUCLEOTIDE SEQUENCE [LARGE SCALE GENOMIC DNA]</scope>
</reference>
<dbReference type="Pfam" id="PF03004">
    <property type="entry name" value="Transposase_24"/>
    <property type="match status" value="1"/>
</dbReference>
<name>A0A6P6VIK9_COFAR</name>
<dbReference type="OrthoDB" id="1728324at2759"/>
<protein>
    <submittedName>
        <fullName evidence="2">Uncharacterized protein</fullName>
    </submittedName>
</protein>
<organism evidence="1 2">
    <name type="scientific">Coffea arabica</name>
    <name type="common">Arabian coffee</name>
    <dbReference type="NCBI Taxonomy" id="13443"/>
    <lineage>
        <taxon>Eukaryota</taxon>
        <taxon>Viridiplantae</taxon>
        <taxon>Streptophyta</taxon>
        <taxon>Embryophyta</taxon>
        <taxon>Tracheophyta</taxon>
        <taxon>Spermatophyta</taxon>
        <taxon>Magnoliopsida</taxon>
        <taxon>eudicotyledons</taxon>
        <taxon>Gunneridae</taxon>
        <taxon>Pentapetalae</taxon>
        <taxon>asterids</taxon>
        <taxon>lamiids</taxon>
        <taxon>Gentianales</taxon>
        <taxon>Rubiaceae</taxon>
        <taxon>Ixoroideae</taxon>
        <taxon>Gardenieae complex</taxon>
        <taxon>Bertiereae - Coffeeae clade</taxon>
        <taxon>Coffeeae</taxon>
        <taxon>Coffea</taxon>
    </lineage>
</organism>
<reference evidence="2" key="2">
    <citation type="submission" date="2025-08" db="UniProtKB">
        <authorList>
            <consortium name="RefSeq"/>
        </authorList>
    </citation>
    <scope>IDENTIFICATION</scope>
    <source>
        <tissue evidence="2">Leaves</tissue>
    </source>
</reference>
<dbReference type="InterPro" id="IPR004252">
    <property type="entry name" value="Probable_transposase_24"/>
</dbReference>
<dbReference type="GeneID" id="113724177"/>
<dbReference type="RefSeq" id="XP_027102904.1">
    <property type="nucleotide sequence ID" value="XM_027247103.2"/>
</dbReference>
<accession>A0A6P6VIK9</accession>
<dbReference type="PANTHER" id="PTHR33144:SF55">
    <property type="entry name" value="CHROMATIN REMODELER BROMODOMAIN FAMILY"/>
    <property type="match status" value="1"/>
</dbReference>
<keyword evidence="1" id="KW-1185">Reference proteome</keyword>
<proteinExistence type="predicted"/>
<dbReference type="Proteomes" id="UP001652660">
    <property type="component" value="Chromosome 2c"/>
</dbReference>
<sequence>MVIDEENADENSQRKTRGPTYMTEIWDKPSSCHRYKVRFDKDGEPVGKNKSKFTEFLGIIARNGKYAPLDVTDWREMTNDKKQDMLVLVKNTSEKNKMSRAKKTMNHKTGKKSYAQILKKLMKKLGHLPSRVDMFEHCYTDSNGNPGNDDVAATLQALKEKVSQLPPSSNDDVGRNDAFAQVFGEDNNGRVRMYGLGVTPSDKWGNVPSRNTCQRIVMEQKGSNF</sequence>
<evidence type="ECO:0000313" key="1">
    <source>
        <dbReference type="Proteomes" id="UP001652660"/>
    </source>
</evidence>
<dbReference type="AlphaFoldDB" id="A0A6P6VIK9"/>